<dbReference type="InterPro" id="IPR035909">
    <property type="entry name" value="CheB_C"/>
</dbReference>
<dbReference type="Proteomes" id="UP001162834">
    <property type="component" value="Chromosome"/>
</dbReference>
<feature type="active site" evidence="6">
    <location>
        <position position="188"/>
    </location>
</feature>
<evidence type="ECO:0000259" key="10">
    <source>
        <dbReference type="PROSITE" id="PS50122"/>
    </source>
</evidence>
<dbReference type="PANTHER" id="PTHR42872:SF6">
    <property type="entry name" value="PROTEIN-GLUTAMATE METHYLESTERASE_PROTEIN-GLUTAMINE GLUTAMINASE"/>
    <property type="match status" value="1"/>
</dbReference>
<evidence type="ECO:0000313" key="12">
    <source>
        <dbReference type="Proteomes" id="UP001162834"/>
    </source>
</evidence>
<evidence type="ECO:0000256" key="6">
    <source>
        <dbReference type="PROSITE-ProRule" id="PRU00050"/>
    </source>
</evidence>
<keyword evidence="2 6" id="KW-0145">Chemotaxis</keyword>
<dbReference type="KEGG" id="sbae:DSM104329_01359"/>
<evidence type="ECO:0000256" key="7">
    <source>
        <dbReference type="PROSITE-ProRule" id="PRU00169"/>
    </source>
</evidence>
<comment type="catalytic activity">
    <reaction evidence="5">
        <text>[protein]-L-glutamate 5-O-methyl ester + H2O = L-glutamyl-[protein] + methanol + H(+)</text>
        <dbReference type="Rhea" id="RHEA:23236"/>
        <dbReference type="Rhea" id="RHEA-COMP:10208"/>
        <dbReference type="Rhea" id="RHEA-COMP:10311"/>
        <dbReference type="ChEBI" id="CHEBI:15377"/>
        <dbReference type="ChEBI" id="CHEBI:15378"/>
        <dbReference type="ChEBI" id="CHEBI:17790"/>
        <dbReference type="ChEBI" id="CHEBI:29973"/>
        <dbReference type="ChEBI" id="CHEBI:82795"/>
        <dbReference type="EC" id="3.1.1.61"/>
    </reaction>
</comment>
<dbReference type="GO" id="GO:0008984">
    <property type="term" value="F:protein-glutamate methylesterase activity"/>
    <property type="evidence" value="ECO:0007669"/>
    <property type="project" value="UniProtKB-EC"/>
</dbReference>
<evidence type="ECO:0000256" key="5">
    <source>
        <dbReference type="ARBA" id="ARBA00048267"/>
    </source>
</evidence>
<dbReference type="PANTHER" id="PTHR42872">
    <property type="entry name" value="PROTEIN-GLUTAMATE METHYLESTERASE/PROTEIN-GLUTAMINE GLUTAMINASE"/>
    <property type="match status" value="1"/>
</dbReference>
<dbReference type="EC" id="3.1.1.61" evidence="4"/>
<dbReference type="GO" id="GO:0006935">
    <property type="term" value="P:chemotaxis"/>
    <property type="evidence" value="ECO:0007669"/>
    <property type="project" value="UniProtKB-UniRule"/>
</dbReference>
<evidence type="ECO:0000256" key="8">
    <source>
        <dbReference type="SAM" id="MobiDB-lite"/>
    </source>
</evidence>
<evidence type="ECO:0000256" key="1">
    <source>
        <dbReference type="ARBA" id="ARBA00022490"/>
    </source>
</evidence>
<keyword evidence="7" id="KW-0597">Phosphoprotein</keyword>
<feature type="active site" evidence="6">
    <location>
        <position position="307"/>
    </location>
</feature>
<dbReference type="Pfam" id="PF00072">
    <property type="entry name" value="Response_reg"/>
    <property type="match status" value="1"/>
</dbReference>
<feature type="domain" description="Response regulatory" evidence="9">
    <location>
        <begin position="6"/>
        <end position="123"/>
    </location>
</feature>
<dbReference type="GO" id="GO:0005737">
    <property type="term" value="C:cytoplasm"/>
    <property type="evidence" value="ECO:0007669"/>
    <property type="project" value="InterPro"/>
</dbReference>
<feature type="region of interest" description="Disordered" evidence="8">
    <location>
        <begin position="148"/>
        <end position="171"/>
    </location>
</feature>
<keyword evidence="1" id="KW-0963">Cytoplasm</keyword>
<feature type="domain" description="CheB-type methylesterase" evidence="10">
    <location>
        <begin position="177"/>
        <end position="359"/>
    </location>
</feature>
<dbReference type="RefSeq" id="WP_259314640.1">
    <property type="nucleotide sequence ID" value="NZ_CP087164.1"/>
</dbReference>
<proteinExistence type="predicted"/>
<dbReference type="SUPFAM" id="SSF52738">
    <property type="entry name" value="Methylesterase CheB, C-terminal domain"/>
    <property type="match status" value="1"/>
</dbReference>
<evidence type="ECO:0000256" key="4">
    <source>
        <dbReference type="ARBA" id="ARBA00039140"/>
    </source>
</evidence>
<feature type="modified residue" description="4-aspartylphosphate" evidence="7">
    <location>
        <position position="57"/>
    </location>
</feature>
<dbReference type="InterPro" id="IPR011006">
    <property type="entry name" value="CheY-like_superfamily"/>
</dbReference>
<dbReference type="GO" id="GO:0000156">
    <property type="term" value="F:phosphorelay response regulator activity"/>
    <property type="evidence" value="ECO:0007669"/>
    <property type="project" value="InterPro"/>
</dbReference>
<dbReference type="CDD" id="cd17541">
    <property type="entry name" value="REC_CheB-like"/>
    <property type="match status" value="1"/>
</dbReference>
<dbReference type="Pfam" id="PF01339">
    <property type="entry name" value="CheB_methylest"/>
    <property type="match status" value="1"/>
</dbReference>
<feature type="compositionally biased region" description="Low complexity" evidence="8">
    <location>
        <begin position="158"/>
        <end position="171"/>
    </location>
</feature>
<dbReference type="AlphaFoldDB" id="A0A9E6XVJ4"/>
<evidence type="ECO:0000256" key="3">
    <source>
        <dbReference type="ARBA" id="ARBA00022801"/>
    </source>
</evidence>
<organism evidence="11 12">
    <name type="scientific">Capillimicrobium parvum</name>
    <dbReference type="NCBI Taxonomy" id="2884022"/>
    <lineage>
        <taxon>Bacteria</taxon>
        <taxon>Bacillati</taxon>
        <taxon>Actinomycetota</taxon>
        <taxon>Thermoleophilia</taxon>
        <taxon>Solirubrobacterales</taxon>
        <taxon>Capillimicrobiaceae</taxon>
        <taxon>Capillimicrobium</taxon>
    </lineage>
</organism>
<keyword evidence="12" id="KW-1185">Reference proteome</keyword>
<dbReference type="Gene3D" id="3.40.50.180">
    <property type="entry name" value="Methylesterase CheB, C-terminal domain"/>
    <property type="match status" value="1"/>
</dbReference>
<gene>
    <name evidence="11" type="primary">cheB3</name>
    <name evidence="11" type="ORF">DSM104329_01359</name>
</gene>
<reference evidence="11" key="1">
    <citation type="journal article" date="2022" name="Int. J. Syst. Evol. Microbiol.">
        <title>Pseudomonas aegrilactucae sp. nov. and Pseudomonas morbosilactucae sp. nov., pathogens causing bacterial rot of lettuce in Japan.</title>
        <authorList>
            <person name="Sawada H."/>
            <person name="Fujikawa T."/>
            <person name="Satou M."/>
        </authorList>
    </citation>
    <scope>NUCLEOTIDE SEQUENCE</scope>
    <source>
        <strain evidence="11">0166_1</strain>
    </source>
</reference>
<dbReference type="PIRSF" id="PIRSF000876">
    <property type="entry name" value="RR_chemtxs_CheB"/>
    <property type="match status" value="1"/>
</dbReference>
<dbReference type="InterPro" id="IPR008248">
    <property type="entry name" value="CheB-like"/>
</dbReference>
<dbReference type="EMBL" id="CP087164">
    <property type="protein sequence ID" value="UGS34975.1"/>
    <property type="molecule type" value="Genomic_DNA"/>
</dbReference>
<dbReference type="CDD" id="cd16432">
    <property type="entry name" value="CheB_Rec"/>
    <property type="match status" value="1"/>
</dbReference>
<dbReference type="InterPro" id="IPR000673">
    <property type="entry name" value="Sig_transdc_resp-reg_Me-estase"/>
</dbReference>
<sequence length="367" mass="37739">MSDAIRVVVCDDSRTYVQALTRVLEADGDIDVVRSYSSAERLLRGLVGLRPDLITMDLDLPGMDGVEATRRIMDEHPVPVVVVSALTGAGSVQAAEALAAGAVDVIHKEEIQLGATTSAVAATLRRRMRRLSRVRVTGRTGVAHVRGAARASARRARPATPDAAASAARPRAAPWRPHAIHVIGIAASTGGPSALRAVLGALPAQPAVPVLVVQHMTEGFTEGLGRWLDATVPPPVRLATEGAQAVPGVWLAPDRAHLVVGVGLQMHLDDRTPPDPHRPSGDMLFRSLARDAGAGAAVAVLTGMGVDGAAGVAAVLAAGGLAIAQDAASCAVDGMPLAAVRAGAQRVLPLDEIGPALAALPVRSRPR</sequence>
<dbReference type="PROSITE" id="PS50122">
    <property type="entry name" value="CHEB"/>
    <property type="match status" value="1"/>
</dbReference>
<dbReference type="PROSITE" id="PS50110">
    <property type="entry name" value="RESPONSE_REGULATORY"/>
    <property type="match status" value="1"/>
</dbReference>
<accession>A0A9E6XVJ4</accession>
<dbReference type="SUPFAM" id="SSF52172">
    <property type="entry name" value="CheY-like"/>
    <property type="match status" value="1"/>
</dbReference>
<evidence type="ECO:0000259" key="9">
    <source>
        <dbReference type="PROSITE" id="PS50110"/>
    </source>
</evidence>
<evidence type="ECO:0000313" key="11">
    <source>
        <dbReference type="EMBL" id="UGS34975.1"/>
    </source>
</evidence>
<keyword evidence="3 6" id="KW-0378">Hydrolase</keyword>
<name>A0A9E6XVJ4_9ACTN</name>
<feature type="active site" evidence="6">
    <location>
        <position position="215"/>
    </location>
</feature>
<protein>
    <recommendedName>
        <fullName evidence="4">protein-glutamate methylesterase</fullName>
        <ecNumber evidence="4">3.1.1.61</ecNumber>
    </recommendedName>
</protein>
<evidence type="ECO:0000256" key="2">
    <source>
        <dbReference type="ARBA" id="ARBA00022500"/>
    </source>
</evidence>
<dbReference type="SMART" id="SM00448">
    <property type="entry name" value="REC"/>
    <property type="match status" value="1"/>
</dbReference>
<dbReference type="InterPro" id="IPR001789">
    <property type="entry name" value="Sig_transdc_resp-reg_receiver"/>
</dbReference>
<dbReference type="Gene3D" id="3.40.50.2300">
    <property type="match status" value="1"/>
</dbReference>